<sequence length="410" mass="47425">MWILEEGQILPYLRSHYPVFDQSGPVDIQCIGALEGEEKPREPDEGGLINYIFRVSNGKQSVIVKQGRSASRKNDKIVLPIWRNRQEYETLRLRHAIVPQYTPETYYVDWENAIFLMEDVSDLAQVRKLLCSGVMLPRLAEQVGEFVAASTFYCSEFYLEADLFRRLSARFRNSDMRSIMEDWVFLRDAPYLTHNGNPVLKQLIDRDESIRVCCYELRHKFMTRGEALIHGDLHTSNVFADEERLKVIDMEYTFAGPLCYDIGYFAASLLTQYCTACFRPFPSEGARRTFLSYLLSSLLELYYSFVEHFTEFWREDAKPIYQRSGGFCEHLARGFLPDVLGFAAVPCFPQITTSLTPEFAQLDGKARGQAHELCLVLSRYLLLERERWDTMEDAVQAIGAVTQIYLDCLE</sequence>
<proteinExistence type="inferred from homology"/>
<evidence type="ECO:0000259" key="6">
    <source>
        <dbReference type="Pfam" id="PF01636"/>
    </source>
</evidence>
<evidence type="ECO:0000313" key="8">
    <source>
        <dbReference type="Proteomes" id="UP000029585"/>
    </source>
</evidence>
<dbReference type="GO" id="GO:0016301">
    <property type="term" value="F:kinase activity"/>
    <property type="evidence" value="ECO:0007669"/>
    <property type="project" value="UniProtKB-KW"/>
</dbReference>
<feature type="domain" description="Aminoglycoside phosphotransferase" evidence="6">
    <location>
        <begin position="220"/>
        <end position="268"/>
    </location>
</feature>
<dbReference type="Pfam" id="PF01636">
    <property type="entry name" value="APH"/>
    <property type="match status" value="1"/>
</dbReference>
<dbReference type="InterPro" id="IPR011009">
    <property type="entry name" value="Kinase-like_dom_sf"/>
</dbReference>
<dbReference type="PATRIC" id="fig|742738.3.peg.1185"/>
<evidence type="ECO:0000313" key="7">
    <source>
        <dbReference type="EMBL" id="KGF56319.1"/>
    </source>
</evidence>
<keyword evidence="3" id="KW-0547">Nucleotide-binding</keyword>
<keyword evidence="4" id="KW-0418">Kinase</keyword>
<evidence type="ECO:0000256" key="1">
    <source>
        <dbReference type="ARBA" id="ARBA00010165"/>
    </source>
</evidence>
<evidence type="ECO:0000256" key="4">
    <source>
        <dbReference type="ARBA" id="ARBA00022777"/>
    </source>
</evidence>
<dbReference type="AlphaFoldDB" id="A0A096DFQ7"/>
<keyword evidence="8" id="KW-1185">Reference proteome</keyword>
<dbReference type="PANTHER" id="PTHR34273:SF2">
    <property type="entry name" value="METHYLTHIORIBOSE KINASE"/>
    <property type="match status" value="1"/>
</dbReference>
<dbReference type="PANTHER" id="PTHR34273">
    <property type="entry name" value="METHYLTHIORIBOSE KINASE"/>
    <property type="match status" value="1"/>
</dbReference>
<evidence type="ECO:0000256" key="3">
    <source>
        <dbReference type="ARBA" id="ARBA00022741"/>
    </source>
</evidence>
<dbReference type="GO" id="GO:0005524">
    <property type="term" value="F:ATP binding"/>
    <property type="evidence" value="ECO:0007669"/>
    <property type="project" value="UniProtKB-KW"/>
</dbReference>
<comment type="similarity">
    <text evidence="1">Belongs to the methylthioribose kinase family.</text>
</comment>
<keyword evidence="5" id="KW-0067">ATP-binding</keyword>
<evidence type="ECO:0000256" key="5">
    <source>
        <dbReference type="ARBA" id="ARBA00022840"/>
    </source>
</evidence>
<name>A0A096DFQ7_FLAPL</name>
<dbReference type="Proteomes" id="UP000029585">
    <property type="component" value="Unassembled WGS sequence"/>
</dbReference>
<gene>
    <name evidence="7" type="ORF">HMPREF9460_01142</name>
</gene>
<evidence type="ECO:0000256" key="2">
    <source>
        <dbReference type="ARBA" id="ARBA00022679"/>
    </source>
</evidence>
<dbReference type="HOGENOM" id="CLU_033681_0_0_9"/>
<dbReference type="InterPro" id="IPR002575">
    <property type="entry name" value="Aminoglycoside_PTrfase"/>
</dbReference>
<accession>A0A096DFQ7</accession>
<dbReference type="EMBL" id="ADLO01000044">
    <property type="protein sequence ID" value="KGF56319.1"/>
    <property type="molecule type" value="Genomic_DNA"/>
</dbReference>
<protein>
    <recommendedName>
        <fullName evidence="6">Aminoglycoside phosphotransferase domain-containing protein</fullName>
    </recommendedName>
</protein>
<organism evidence="7 8">
    <name type="scientific">Flavonifractor plautii 1_3_50AFAA</name>
    <dbReference type="NCBI Taxonomy" id="742738"/>
    <lineage>
        <taxon>Bacteria</taxon>
        <taxon>Bacillati</taxon>
        <taxon>Bacillota</taxon>
        <taxon>Clostridia</taxon>
        <taxon>Eubacteriales</taxon>
        <taxon>Oscillospiraceae</taxon>
        <taxon>Flavonifractor</taxon>
    </lineage>
</organism>
<dbReference type="eggNOG" id="COG4857">
    <property type="taxonomic scope" value="Bacteria"/>
</dbReference>
<dbReference type="Gene3D" id="3.90.1200.10">
    <property type="match status" value="1"/>
</dbReference>
<comment type="caution">
    <text evidence="7">The sequence shown here is derived from an EMBL/GenBank/DDBJ whole genome shotgun (WGS) entry which is preliminary data.</text>
</comment>
<dbReference type="SUPFAM" id="SSF56112">
    <property type="entry name" value="Protein kinase-like (PK-like)"/>
    <property type="match status" value="1"/>
</dbReference>
<keyword evidence="2" id="KW-0808">Transferase</keyword>
<reference evidence="7 8" key="1">
    <citation type="submission" date="2011-08" db="EMBL/GenBank/DDBJ databases">
        <title>The Genome Sequence of Clostridium orbiscindens 1_3_50AFAA.</title>
        <authorList>
            <consortium name="The Broad Institute Genome Sequencing Platform"/>
            <person name="Earl A."/>
            <person name="Ward D."/>
            <person name="Feldgarden M."/>
            <person name="Gevers D."/>
            <person name="Daigneault M."/>
            <person name="Strauss J."/>
            <person name="Allen-Vercoe E."/>
            <person name="Young S.K."/>
            <person name="Zeng Q."/>
            <person name="Gargeya S."/>
            <person name="Fitzgerald M."/>
            <person name="Haas B."/>
            <person name="Abouelleil A."/>
            <person name="Alvarado L."/>
            <person name="Arachchi H.M."/>
            <person name="Berlin A."/>
            <person name="Brown A."/>
            <person name="Chapman S.B."/>
            <person name="Chen Z."/>
            <person name="Dunbar C."/>
            <person name="Freedman E."/>
            <person name="Gearin G."/>
            <person name="Gellesch M."/>
            <person name="Goldberg J."/>
            <person name="Griggs A."/>
            <person name="Gujja S."/>
            <person name="Heiman D."/>
            <person name="Howarth C."/>
            <person name="Larson L."/>
            <person name="Lui A."/>
            <person name="MacDonald P.J.P."/>
            <person name="Montmayeur A."/>
            <person name="Murphy C."/>
            <person name="Neiman D."/>
            <person name="Pearson M."/>
            <person name="Priest M."/>
            <person name="Roberts A."/>
            <person name="Saif S."/>
            <person name="Shea T."/>
            <person name="Shenoy N."/>
            <person name="Sisk P."/>
            <person name="Stolte C."/>
            <person name="Sykes S."/>
            <person name="Wortman J."/>
            <person name="Nusbaum C."/>
            <person name="Birren B."/>
        </authorList>
    </citation>
    <scope>NUCLEOTIDE SEQUENCE [LARGE SCALE GENOMIC DNA]</scope>
    <source>
        <strain evidence="7 8">1_3_50AFAA</strain>
    </source>
</reference>
<dbReference type="Gene3D" id="3.30.200.20">
    <property type="entry name" value="Phosphorylase Kinase, domain 1"/>
    <property type="match status" value="1"/>
</dbReference>